<keyword evidence="2" id="KW-1185">Reference proteome</keyword>
<dbReference type="HOGENOM" id="CLU_2744034_0_0_1"/>
<accession>J3KYK6</accession>
<dbReference type="AlphaFoldDB" id="J3KYK6"/>
<organism evidence="1">
    <name type="scientific">Oryza brachyantha</name>
    <name type="common">malo sina</name>
    <dbReference type="NCBI Taxonomy" id="4533"/>
    <lineage>
        <taxon>Eukaryota</taxon>
        <taxon>Viridiplantae</taxon>
        <taxon>Streptophyta</taxon>
        <taxon>Embryophyta</taxon>
        <taxon>Tracheophyta</taxon>
        <taxon>Spermatophyta</taxon>
        <taxon>Magnoliopsida</taxon>
        <taxon>Liliopsida</taxon>
        <taxon>Poales</taxon>
        <taxon>Poaceae</taxon>
        <taxon>BOP clade</taxon>
        <taxon>Oryzoideae</taxon>
        <taxon>Oryzeae</taxon>
        <taxon>Oryzinae</taxon>
        <taxon>Oryza</taxon>
    </lineage>
</organism>
<evidence type="ECO:0000313" key="1">
    <source>
        <dbReference type="EnsemblPlants" id="OB01G20620.1"/>
    </source>
</evidence>
<sequence length="71" mass="8452">MNFITVCPKRKSNQQSPWYQPPYTKHRYQNHSLSLSLSILHGSLQNKFRRLVWVRHGKWIYRVSLSAPPST</sequence>
<dbReference type="EnsemblPlants" id="OB01G20620.1">
    <property type="protein sequence ID" value="OB01G20620.1"/>
    <property type="gene ID" value="OB01G20620"/>
</dbReference>
<reference evidence="1" key="2">
    <citation type="submission" date="2013-04" db="UniProtKB">
        <authorList>
            <consortium name="EnsemblPlants"/>
        </authorList>
    </citation>
    <scope>IDENTIFICATION</scope>
</reference>
<dbReference type="Proteomes" id="UP000006038">
    <property type="component" value="Chromosome 1"/>
</dbReference>
<proteinExistence type="predicted"/>
<dbReference type="Gramene" id="OB01G20620.1">
    <property type="protein sequence ID" value="OB01G20620.1"/>
    <property type="gene ID" value="OB01G20620"/>
</dbReference>
<protein>
    <submittedName>
        <fullName evidence="1">Uncharacterized protein</fullName>
    </submittedName>
</protein>
<evidence type="ECO:0000313" key="2">
    <source>
        <dbReference type="Proteomes" id="UP000006038"/>
    </source>
</evidence>
<reference evidence="1" key="1">
    <citation type="journal article" date="2013" name="Nat. Commun.">
        <title>Whole-genome sequencing of Oryza brachyantha reveals mechanisms underlying Oryza genome evolution.</title>
        <authorList>
            <person name="Chen J."/>
            <person name="Huang Q."/>
            <person name="Gao D."/>
            <person name="Wang J."/>
            <person name="Lang Y."/>
            <person name="Liu T."/>
            <person name="Li B."/>
            <person name="Bai Z."/>
            <person name="Luis Goicoechea J."/>
            <person name="Liang C."/>
            <person name="Chen C."/>
            <person name="Zhang W."/>
            <person name="Sun S."/>
            <person name="Liao Y."/>
            <person name="Zhang X."/>
            <person name="Yang L."/>
            <person name="Song C."/>
            <person name="Wang M."/>
            <person name="Shi J."/>
            <person name="Liu G."/>
            <person name="Liu J."/>
            <person name="Zhou H."/>
            <person name="Zhou W."/>
            <person name="Yu Q."/>
            <person name="An N."/>
            <person name="Chen Y."/>
            <person name="Cai Q."/>
            <person name="Wang B."/>
            <person name="Liu B."/>
            <person name="Min J."/>
            <person name="Huang Y."/>
            <person name="Wu H."/>
            <person name="Li Z."/>
            <person name="Zhang Y."/>
            <person name="Yin Y."/>
            <person name="Song W."/>
            <person name="Jiang J."/>
            <person name="Jackson S.A."/>
            <person name="Wing R.A."/>
            <person name="Wang J."/>
            <person name="Chen M."/>
        </authorList>
    </citation>
    <scope>NUCLEOTIDE SEQUENCE [LARGE SCALE GENOMIC DNA]</scope>
    <source>
        <strain evidence="1">cv. IRGC 101232</strain>
    </source>
</reference>
<name>J3KYK6_ORYBR</name>